<sequence length="376" mass="41566">MGTISCVSHGHFSNFASFSKNSICSSSSSPPFFNNPIRIFKSFTFSSSMAASLHVSASSTVDEISEPVEAMASSGMVGENDLLIVGPGVLGRLVAEKWREENPGCQIYGQTVTTDHHDELMTMGINPFLKGNKTDQKFPYVIFCAPPSKTPDYPGDIRMAALSWNGEGSFLFTSSSAPFDCYDNGPCDEDTPTVPIGRSPRTDVLLKAEKVVLDFGGCVVRLAGLYISFSDLNYEEICIYVSWTCGCNQYCIHDGLNILYKLDRGAHFYWLQKGTVDSRPDHILNLIHYEDAASLSVTILKKKLRGRIFLGCDNHPLSRQEVMDLVEKSGKFSKKFEAFTGTSDPLGRKLNNTKTRQELGWEPKYPSFANFLGVSE</sequence>
<reference evidence="5" key="1">
    <citation type="submission" date="2025-08" db="UniProtKB">
        <authorList>
            <consortium name="RefSeq"/>
        </authorList>
    </citation>
    <scope>IDENTIFICATION</scope>
    <source>
        <tissue evidence="5">Leaf</tissue>
    </source>
</reference>
<dbReference type="OrthoDB" id="674948at2759"/>
<keyword evidence="4" id="KW-1185">Reference proteome</keyword>
<proteinExistence type="inferred from homology"/>
<evidence type="ECO:0000256" key="2">
    <source>
        <dbReference type="ARBA" id="ARBA00023027"/>
    </source>
</evidence>
<evidence type="ECO:0000313" key="4">
    <source>
        <dbReference type="Proteomes" id="UP000504621"/>
    </source>
</evidence>
<dbReference type="InterPro" id="IPR036291">
    <property type="entry name" value="NAD(P)-bd_dom_sf"/>
</dbReference>
<dbReference type="GO" id="GO:0016853">
    <property type="term" value="F:isomerase activity"/>
    <property type="evidence" value="ECO:0007669"/>
    <property type="project" value="UniProtKB-KW"/>
</dbReference>
<protein>
    <submittedName>
        <fullName evidence="5">Uncharacterized protein LOC110422238 isoform X1</fullName>
    </submittedName>
</protein>
<dbReference type="AlphaFoldDB" id="A0A6J1AXN3"/>
<organism evidence="4 5">
    <name type="scientific">Herrania umbratica</name>
    <dbReference type="NCBI Taxonomy" id="108875"/>
    <lineage>
        <taxon>Eukaryota</taxon>
        <taxon>Viridiplantae</taxon>
        <taxon>Streptophyta</taxon>
        <taxon>Embryophyta</taxon>
        <taxon>Tracheophyta</taxon>
        <taxon>Spermatophyta</taxon>
        <taxon>Magnoliopsida</taxon>
        <taxon>eudicotyledons</taxon>
        <taxon>Gunneridae</taxon>
        <taxon>Pentapetalae</taxon>
        <taxon>rosids</taxon>
        <taxon>malvids</taxon>
        <taxon>Malvales</taxon>
        <taxon>Malvaceae</taxon>
        <taxon>Byttnerioideae</taxon>
        <taxon>Herrania</taxon>
    </lineage>
</organism>
<dbReference type="RefSeq" id="XP_021291743.1">
    <property type="nucleotide sequence ID" value="XM_021436068.1"/>
</dbReference>
<dbReference type="Proteomes" id="UP000504621">
    <property type="component" value="Unplaced"/>
</dbReference>
<evidence type="ECO:0000256" key="1">
    <source>
        <dbReference type="ARBA" id="ARBA00007637"/>
    </source>
</evidence>
<evidence type="ECO:0000256" key="3">
    <source>
        <dbReference type="ARBA" id="ARBA00023235"/>
    </source>
</evidence>
<name>A0A6J1AXN3_9ROSI</name>
<evidence type="ECO:0000313" key="5">
    <source>
        <dbReference type="RefSeq" id="XP_021291743.1"/>
    </source>
</evidence>
<dbReference type="SUPFAM" id="SSF51735">
    <property type="entry name" value="NAD(P)-binding Rossmann-fold domains"/>
    <property type="match status" value="1"/>
</dbReference>
<dbReference type="PANTHER" id="PTHR43574">
    <property type="entry name" value="EPIMERASE-RELATED"/>
    <property type="match status" value="1"/>
</dbReference>
<dbReference type="Gene3D" id="3.40.50.720">
    <property type="entry name" value="NAD(P)-binding Rossmann-like Domain"/>
    <property type="match status" value="2"/>
</dbReference>
<comment type="similarity">
    <text evidence="1">Belongs to the NAD(P)-dependent epimerase/dehydratase family.</text>
</comment>
<dbReference type="GeneID" id="110422238"/>
<gene>
    <name evidence="5" type="primary">LOC110422238</name>
</gene>
<accession>A0A6J1AXN3</accession>
<keyword evidence="2" id="KW-0520">NAD</keyword>
<keyword evidence="3" id="KW-0413">Isomerase</keyword>